<evidence type="ECO:0000313" key="1">
    <source>
        <dbReference type="EMBL" id="KAJ8122361.1"/>
    </source>
</evidence>
<protein>
    <submittedName>
        <fullName evidence="1">Uncharacterized protein</fullName>
    </submittedName>
</protein>
<name>A0ACC2J4E0_9PEZI</name>
<proteinExistence type="predicted"/>
<reference evidence="1" key="1">
    <citation type="submission" date="2022-11" db="EMBL/GenBank/DDBJ databases">
        <title>Genome Sequence of Nemania bipapillata.</title>
        <authorList>
            <person name="Buettner E."/>
        </authorList>
    </citation>
    <scope>NUCLEOTIDE SEQUENCE</scope>
    <source>
        <strain evidence="1">CP14</strain>
    </source>
</reference>
<gene>
    <name evidence="1" type="ORF">ONZ43_g1425</name>
</gene>
<keyword evidence="2" id="KW-1185">Reference proteome</keyword>
<sequence length="108" mass="11521">MLAISAAGKATCSGGLSLAATRIVLSHFLPADDPALTEASEPAADLTAKIAFALLLPRRVSIIIADLVNDASLAHQGVDSRIKLFIVEELRMPRRRGDWRPVLGASYQ</sequence>
<evidence type="ECO:0000313" key="2">
    <source>
        <dbReference type="Proteomes" id="UP001153334"/>
    </source>
</evidence>
<comment type="caution">
    <text evidence="1">The sequence shown here is derived from an EMBL/GenBank/DDBJ whole genome shotgun (WGS) entry which is preliminary data.</text>
</comment>
<accession>A0ACC2J4E0</accession>
<organism evidence="1 2">
    <name type="scientific">Nemania bipapillata</name>
    <dbReference type="NCBI Taxonomy" id="110536"/>
    <lineage>
        <taxon>Eukaryota</taxon>
        <taxon>Fungi</taxon>
        <taxon>Dikarya</taxon>
        <taxon>Ascomycota</taxon>
        <taxon>Pezizomycotina</taxon>
        <taxon>Sordariomycetes</taxon>
        <taxon>Xylariomycetidae</taxon>
        <taxon>Xylariales</taxon>
        <taxon>Xylariaceae</taxon>
        <taxon>Nemania</taxon>
    </lineage>
</organism>
<dbReference type="EMBL" id="JAPESX010000246">
    <property type="protein sequence ID" value="KAJ8122361.1"/>
    <property type="molecule type" value="Genomic_DNA"/>
</dbReference>
<dbReference type="Proteomes" id="UP001153334">
    <property type="component" value="Unassembled WGS sequence"/>
</dbReference>